<reference evidence="1 2" key="1">
    <citation type="journal article" date="2015" name="Stand. Genomic Sci.">
        <title>Complete genome sequence of and proposal of Thermofilum uzonense sp. nov. a novel hyperthermophilic crenarchaeon and emended description of the genus Thermofilum.</title>
        <authorList>
            <person name="Toshchakov S.V."/>
            <person name="Korzhenkov A.A."/>
            <person name="Samarov N.I."/>
            <person name="Mazunin I.O."/>
            <person name="Mozhey O.I."/>
            <person name="Shmyr I.S."/>
            <person name="Derbikova K.S."/>
            <person name="Taranov E.A."/>
            <person name="Dominova I.N."/>
            <person name="Bonch-Osmolovskaya E.A."/>
            <person name="Patrushev M.V."/>
            <person name="Podosokorskaya O.A."/>
            <person name="Kublanov I.V."/>
        </authorList>
    </citation>
    <scope>NUCLEOTIDE SEQUENCE [LARGE SCALE GENOMIC DNA]</scope>
    <source>
        <strain evidence="1 2">1807-2</strain>
    </source>
</reference>
<dbReference type="Proteomes" id="UP000067434">
    <property type="component" value="Chromosome"/>
</dbReference>
<sequence length="151" mass="16763">MLPVDVTPDHVLGLVEVLHGLGGSVDSMYVGDVLRENIHVLPKAIDVAEALGLVKSEGGNLTLTELGKRVASSDPKSLKYLLRNALKRIEPLSEIVDLVSKKKRISVEDFEKLLENYYPARVEAAMKNILIWGAFLNAFKMDEDDEEIHLI</sequence>
<dbReference type="KEGG" id="thf:MA03_01390"/>
<proteinExistence type="predicted"/>
<organism evidence="1 2">
    <name type="scientific">Infirmifilum uzonense</name>
    <dbReference type="NCBI Taxonomy" id="1550241"/>
    <lineage>
        <taxon>Archaea</taxon>
        <taxon>Thermoproteota</taxon>
        <taxon>Thermoprotei</taxon>
        <taxon>Thermofilales</taxon>
        <taxon>Thermofilaceae</taxon>
        <taxon>Infirmifilum</taxon>
    </lineage>
</organism>
<dbReference type="OrthoDB" id="30816at2157"/>
<dbReference type="EMBL" id="CP009961">
    <property type="protein sequence ID" value="AKG38208.1"/>
    <property type="molecule type" value="Genomic_DNA"/>
</dbReference>
<dbReference type="Pfam" id="PF09821">
    <property type="entry name" value="AAA_assoc_C"/>
    <property type="match status" value="1"/>
</dbReference>
<evidence type="ECO:0000313" key="2">
    <source>
        <dbReference type="Proteomes" id="UP000067434"/>
    </source>
</evidence>
<dbReference type="STRING" id="1550241.MA03_01390"/>
<dbReference type="AlphaFoldDB" id="A0A0F7FGG4"/>
<dbReference type="HOGENOM" id="CLU_132454_0_0_2"/>
<name>A0A0F7FGG4_9CREN</name>
<accession>A0A0F7FGG4</accession>
<keyword evidence="2" id="KW-1185">Reference proteome</keyword>
<dbReference type="PATRIC" id="fig|1550241.5.peg.284"/>
<dbReference type="InterPro" id="IPR018632">
    <property type="entry name" value="AAA-associated_dom_C"/>
</dbReference>
<evidence type="ECO:0000313" key="1">
    <source>
        <dbReference type="EMBL" id="AKG38208.1"/>
    </source>
</evidence>
<gene>
    <name evidence="1" type="ORF">MA03_01390</name>
</gene>
<protein>
    <submittedName>
        <fullName evidence="1">Uncharacterized protein</fullName>
    </submittedName>
</protein>